<keyword evidence="3" id="KW-0813">Transport</keyword>
<keyword evidence="16" id="KW-1185">Reference proteome</keyword>
<evidence type="ECO:0000256" key="7">
    <source>
        <dbReference type="ARBA" id="ARBA00022723"/>
    </source>
</evidence>
<evidence type="ECO:0000256" key="1">
    <source>
        <dbReference type="ARBA" id="ARBA00001970"/>
    </source>
</evidence>
<dbReference type="PANTHER" id="PTHR30529">
    <property type="entry name" value="CYTOCHROME B561"/>
    <property type="match status" value="1"/>
</dbReference>
<evidence type="ECO:0000313" key="15">
    <source>
        <dbReference type="EMBL" id="KGE02627.1"/>
    </source>
</evidence>
<organism evidence="15 16">
    <name type="scientific">Pseudohaliea rubra DSM 19751</name>
    <dbReference type="NCBI Taxonomy" id="1265313"/>
    <lineage>
        <taxon>Bacteria</taxon>
        <taxon>Pseudomonadati</taxon>
        <taxon>Pseudomonadota</taxon>
        <taxon>Gammaproteobacteria</taxon>
        <taxon>Cellvibrionales</taxon>
        <taxon>Halieaceae</taxon>
        <taxon>Pseudohaliea</taxon>
    </lineage>
</organism>
<dbReference type="OrthoDB" id="8589936at2"/>
<dbReference type="PANTHER" id="PTHR30529:SF1">
    <property type="entry name" value="CYTOCHROME B561 HOMOLOG 2"/>
    <property type="match status" value="1"/>
</dbReference>
<evidence type="ECO:0000259" key="14">
    <source>
        <dbReference type="Pfam" id="PF01292"/>
    </source>
</evidence>
<feature type="transmembrane region" description="Helical" evidence="13">
    <location>
        <begin position="12"/>
        <end position="32"/>
    </location>
</feature>
<feature type="domain" description="Cytochrome b561 bacterial/Ni-hydrogenase" evidence="14">
    <location>
        <begin position="5"/>
        <end position="176"/>
    </location>
</feature>
<dbReference type="EMBL" id="AUVB01000088">
    <property type="protein sequence ID" value="KGE02627.1"/>
    <property type="molecule type" value="Genomic_DNA"/>
</dbReference>
<evidence type="ECO:0000256" key="5">
    <source>
        <dbReference type="ARBA" id="ARBA00022617"/>
    </source>
</evidence>
<feature type="transmembrane region" description="Helical" evidence="13">
    <location>
        <begin position="85"/>
        <end position="106"/>
    </location>
</feature>
<feature type="transmembrane region" description="Helical" evidence="13">
    <location>
        <begin position="44"/>
        <end position="65"/>
    </location>
</feature>
<dbReference type="RefSeq" id="WP_035516858.1">
    <property type="nucleotide sequence ID" value="NZ_KN234771.1"/>
</dbReference>
<evidence type="ECO:0000256" key="2">
    <source>
        <dbReference type="ARBA" id="ARBA00004651"/>
    </source>
</evidence>
<dbReference type="InterPro" id="IPR016174">
    <property type="entry name" value="Di-haem_cyt_TM"/>
</dbReference>
<dbReference type="GO" id="GO:0009055">
    <property type="term" value="F:electron transfer activity"/>
    <property type="evidence" value="ECO:0007669"/>
    <property type="project" value="InterPro"/>
</dbReference>
<dbReference type="InterPro" id="IPR011577">
    <property type="entry name" value="Cyt_b561_bac/Ni-Hgenase"/>
</dbReference>
<keyword evidence="8" id="KW-0249">Electron transport</keyword>
<comment type="subcellular location">
    <subcellularLocation>
        <location evidence="2">Cell membrane</location>
        <topology evidence="2">Multi-pass membrane protein</topology>
    </subcellularLocation>
</comment>
<keyword evidence="7" id="KW-0479">Metal-binding</keyword>
<dbReference type="eggNOG" id="COG3038">
    <property type="taxonomic scope" value="Bacteria"/>
</dbReference>
<dbReference type="Proteomes" id="UP000029640">
    <property type="component" value="Unassembled WGS sequence"/>
</dbReference>
<keyword evidence="4" id="KW-1003">Cell membrane</keyword>
<sequence>MNTSRYARPARLLHWLMAVLLLLTIPAGLIMVRPEVGRELQNALFIFHKNVGVLLLLLIVLRLAVRRRHPPPAKPASLPAWQARVASLTQGALYLLLVVQPVAGYVRVRAGGFPIEALDAMGIGTLLAESDALAEAAKAVHHWAGLAIVALAALHIGAALFHLTVKRDGVFWRMWPPAGGPPR</sequence>
<evidence type="ECO:0000256" key="11">
    <source>
        <dbReference type="ARBA" id="ARBA00023136"/>
    </source>
</evidence>
<evidence type="ECO:0000256" key="12">
    <source>
        <dbReference type="ARBA" id="ARBA00037975"/>
    </source>
</evidence>
<evidence type="ECO:0000256" key="13">
    <source>
        <dbReference type="SAM" id="Phobius"/>
    </source>
</evidence>
<dbReference type="HOGENOM" id="CLU_095321_4_2_6"/>
<dbReference type="GO" id="GO:0022904">
    <property type="term" value="P:respiratory electron transport chain"/>
    <property type="evidence" value="ECO:0007669"/>
    <property type="project" value="InterPro"/>
</dbReference>
<feature type="transmembrane region" description="Helical" evidence="13">
    <location>
        <begin position="143"/>
        <end position="165"/>
    </location>
</feature>
<dbReference type="AlphaFoldDB" id="A0A095VMF5"/>
<name>A0A095VMF5_9GAMM</name>
<dbReference type="GO" id="GO:0046872">
    <property type="term" value="F:metal ion binding"/>
    <property type="evidence" value="ECO:0007669"/>
    <property type="project" value="UniProtKB-KW"/>
</dbReference>
<dbReference type="PATRIC" id="fig|1265313.6.peg.2722"/>
<proteinExistence type="inferred from homology"/>
<evidence type="ECO:0000256" key="6">
    <source>
        <dbReference type="ARBA" id="ARBA00022692"/>
    </source>
</evidence>
<dbReference type="GO" id="GO:0020037">
    <property type="term" value="F:heme binding"/>
    <property type="evidence" value="ECO:0007669"/>
    <property type="project" value="TreeGrafter"/>
</dbReference>
<gene>
    <name evidence="15" type="ORF">HRUBRA_02765</name>
</gene>
<accession>A0A095VMF5</accession>
<comment type="cofactor">
    <cofactor evidence="1">
        <name>heme b</name>
        <dbReference type="ChEBI" id="CHEBI:60344"/>
    </cofactor>
</comment>
<keyword evidence="9 13" id="KW-1133">Transmembrane helix</keyword>
<dbReference type="SUPFAM" id="SSF81342">
    <property type="entry name" value="Transmembrane di-heme cytochromes"/>
    <property type="match status" value="1"/>
</dbReference>
<evidence type="ECO:0000313" key="16">
    <source>
        <dbReference type="Proteomes" id="UP000029640"/>
    </source>
</evidence>
<dbReference type="Pfam" id="PF01292">
    <property type="entry name" value="Ni_hydr_CYTB"/>
    <property type="match status" value="1"/>
</dbReference>
<evidence type="ECO:0000256" key="4">
    <source>
        <dbReference type="ARBA" id="ARBA00022475"/>
    </source>
</evidence>
<keyword evidence="5" id="KW-0349">Heme</keyword>
<protein>
    <submittedName>
        <fullName evidence="15">Cytochrome B561</fullName>
    </submittedName>
</protein>
<evidence type="ECO:0000256" key="8">
    <source>
        <dbReference type="ARBA" id="ARBA00022982"/>
    </source>
</evidence>
<dbReference type="GO" id="GO:0005886">
    <property type="term" value="C:plasma membrane"/>
    <property type="evidence" value="ECO:0007669"/>
    <property type="project" value="UniProtKB-SubCell"/>
</dbReference>
<keyword evidence="6 13" id="KW-0812">Transmembrane</keyword>
<dbReference type="Gene3D" id="1.20.950.20">
    <property type="entry name" value="Transmembrane di-heme cytochromes, Chain C"/>
    <property type="match status" value="1"/>
</dbReference>
<comment type="similarity">
    <text evidence="12">Belongs to the cytochrome b561 family.</text>
</comment>
<dbReference type="STRING" id="1265313.HRUBRA_02765"/>
<reference evidence="15 16" key="1">
    <citation type="journal article" date="2014" name="Genome Announc.">
        <title>Genome Sequence of Gammaproteobacterial Pseudohaliea rubra Type Strain DSM 19751, Isolated from Coastal Seawater of the Mediterranean Sea.</title>
        <authorList>
            <person name="Spring S."/>
            <person name="Fiebig A."/>
            <person name="Riedel T."/>
            <person name="Goker M."/>
            <person name="Klenk H.P."/>
        </authorList>
    </citation>
    <scope>NUCLEOTIDE SEQUENCE [LARGE SCALE GENOMIC DNA]</scope>
    <source>
        <strain evidence="15 16">DSM 19751</strain>
    </source>
</reference>
<evidence type="ECO:0000256" key="10">
    <source>
        <dbReference type="ARBA" id="ARBA00023004"/>
    </source>
</evidence>
<keyword evidence="11 13" id="KW-0472">Membrane</keyword>
<evidence type="ECO:0000256" key="9">
    <source>
        <dbReference type="ARBA" id="ARBA00022989"/>
    </source>
</evidence>
<dbReference type="InterPro" id="IPR052168">
    <property type="entry name" value="Cytochrome_b561_oxidase"/>
</dbReference>
<keyword evidence="10" id="KW-0408">Iron</keyword>
<evidence type="ECO:0000256" key="3">
    <source>
        <dbReference type="ARBA" id="ARBA00022448"/>
    </source>
</evidence>
<comment type="caution">
    <text evidence="15">The sequence shown here is derived from an EMBL/GenBank/DDBJ whole genome shotgun (WGS) entry which is preliminary data.</text>
</comment>